<reference evidence="9 10" key="1">
    <citation type="submission" date="2015-09" db="EMBL/GenBank/DDBJ databases">
        <authorList>
            <consortium name="Pathogen Informatics"/>
        </authorList>
    </citation>
    <scope>NUCLEOTIDE SEQUENCE [LARGE SCALE GENOMIC DNA]</scope>
    <source>
        <strain evidence="9 10">2789STDY5608860</strain>
    </source>
</reference>
<dbReference type="GO" id="GO:0042121">
    <property type="term" value="P:alginic acid biosynthetic process"/>
    <property type="evidence" value="ECO:0007669"/>
    <property type="project" value="InterPro"/>
</dbReference>
<dbReference type="EMBL" id="CYYW01000007">
    <property type="protein sequence ID" value="CUN95512.1"/>
    <property type="molecule type" value="Genomic_DNA"/>
</dbReference>
<dbReference type="PANTHER" id="PTHR13285">
    <property type="entry name" value="ACYLTRANSFERASE"/>
    <property type="match status" value="1"/>
</dbReference>
<comment type="subcellular location">
    <subcellularLocation>
        <location evidence="1">Cell membrane</location>
        <topology evidence="1">Multi-pass membrane protein</topology>
    </subcellularLocation>
</comment>
<dbReference type="PIRSF" id="PIRSF016636">
    <property type="entry name" value="AlgI_DltB"/>
    <property type="match status" value="1"/>
</dbReference>
<name>A0A174B3P5_9FIRM</name>
<organism evidence="9 10">
    <name type="scientific">Agathobacter rectalis</name>
    <dbReference type="NCBI Taxonomy" id="39491"/>
    <lineage>
        <taxon>Bacteria</taxon>
        <taxon>Bacillati</taxon>
        <taxon>Bacillota</taxon>
        <taxon>Clostridia</taxon>
        <taxon>Lachnospirales</taxon>
        <taxon>Lachnospiraceae</taxon>
        <taxon>Agathobacter</taxon>
    </lineage>
</organism>
<evidence type="ECO:0000256" key="6">
    <source>
        <dbReference type="ARBA" id="ARBA00023136"/>
    </source>
</evidence>
<evidence type="ECO:0000256" key="8">
    <source>
        <dbReference type="SAM" id="Phobius"/>
    </source>
</evidence>
<keyword evidence="3 7" id="KW-1003">Cell membrane</keyword>
<evidence type="ECO:0000313" key="10">
    <source>
        <dbReference type="Proteomes" id="UP000095384"/>
    </source>
</evidence>
<dbReference type="PIRSF" id="PIRSF500217">
    <property type="entry name" value="AlgI"/>
    <property type="match status" value="1"/>
</dbReference>
<feature type="transmembrane region" description="Helical" evidence="8">
    <location>
        <begin position="485"/>
        <end position="510"/>
    </location>
</feature>
<keyword evidence="7" id="KW-0012">Acyltransferase</keyword>
<feature type="transmembrane region" description="Helical" evidence="8">
    <location>
        <begin position="124"/>
        <end position="146"/>
    </location>
</feature>
<feature type="transmembrane region" description="Helical" evidence="8">
    <location>
        <begin position="447"/>
        <end position="464"/>
    </location>
</feature>
<evidence type="ECO:0000256" key="4">
    <source>
        <dbReference type="ARBA" id="ARBA00022692"/>
    </source>
</evidence>
<dbReference type="PANTHER" id="PTHR13285:SF18">
    <property type="entry name" value="PROTEIN-CYSTEINE N-PALMITOYLTRANSFERASE RASP"/>
    <property type="match status" value="1"/>
</dbReference>
<evidence type="ECO:0000256" key="3">
    <source>
        <dbReference type="ARBA" id="ARBA00022475"/>
    </source>
</evidence>
<dbReference type="Pfam" id="PF03062">
    <property type="entry name" value="MBOAT"/>
    <property type="match status" value="2"/>
</dbReference>
<proteinExistence type="inferred from homology"/>
<keyword evidence="5 8" id="KW-1133">Transmembrane helix</keyword>
<evidence type="ECO:0000256" key="2">
    <source>
        <dbReference type="ARBA" id="ARBA00010323"/>
    </source>
</evidence>
<dbReference type="AlphaFoldDB" id="A0A174B3P5"/>
<sequence length="512" mass="59177">MDLYSFGFLSFLIILFISYYTIFKNMQWICLLIFSIAFYAFSGIYNLIYILLTATTVYYGTVLMQQMAGNFKKVSSNKNLDRVSRKKIKASIEKKRRIVFWTVIIINFGMLALLKYCNPFKGGLLIPLGISFYIFTAIGYLIDIYFEKYDTESNFFKFLLFISFFPQLIQGPINRYDKMKNQLYANRGVDWNRCKRALVIILFGMLKKYAVANLLVDTISQILDNPTEDTPGAAIVIGILLYSAQQYADFSGGIDMVMGIAELFGIKMMPNFRQPYFSVSLGDFWRRWHISLGAWMRDYVFYPLAITKPMQKVGKWAKRHLNVHLGRVLPASIANIVVFFLVGLWHGAQWHFILWGLYNGIVIAFSDICSPIFERVNHIFSIKPESKSLHLFRILRTFCVVNIGWYFDRIYDIKDCLMCMKNTVFSFQLEKLGSCMKPILDIVSRKAFIIAAISLIIVFIDSVIKENGRDTIELLDKCPAIIRWGVYYVMIFLVLCSFSFAIGAGGFMYANY</sequence>
<feature type="transmembrane region" description="Helical" evidence="8">
    <location>
        <begin position="352"/>
        <end position="369"/>
    </location>
</feature>
<dbReference type="InterPro" id="IPR028362">
    <property type="entry name" value="AlgI"/>
</dbReference>
<dbReference type="Proteomes" id="UP000095384">
    <property type="component" value="Unassembled WGS sequence"/>
</dbReference>
<feature type="transmembrane region" description="Helical" evidence="8">
    <location>
        <begin position="98"/>
        <end position="117"/>
    </location>
</feature>
<feature type="transmembrane region" description="Helical" evidence="8">
    <location>
        <begin position="29"/>
        <end position="52"/>
    </location>
</feature>
<keyword evidence="4 8" id="KW-0812">Transmembrane</keyword>
<dbReference type="InterPro" id="IPR051085">
    <property type="entry name" value="MB_O-acyltransferase"/>
</dbReference>
<feature type="transmembrane region" description="Helical" evidence="8">
    <location>
        <begin position="328"/>
        <end position="346"/>
    </location>
</feature>
<evidence type="ECO:0000256" key="7">
    <source>
        <dbReference type="PIRNR" id="PIRNR016636"/>
    </source>
</evidence>
<keyword evidence="7" id="KW-0808">Transferase</keyword>
<dbReference type="GO" id="GO:0016746">
    <property type="term" value="F:acyltransferase activity"/>
    <property type="evidence" value="ECO:0007669"/>
    <property type="project" value="UniProtKB-KW"/>
</dbReference>
<evidence type="ECO:0000256" key="5">
    <source>
        <dbReference type="ARBA" id="ARBA00022989"/>
    </source>
</evidence>
<feature type="transmembrane region" description="Helical" evidence="8">
    <location>
        <begin position="6"/>
        <end position="22"/>
    </location>
</feature>
<keyword evidence="6 7" id="KW-0472">Membrane</keyword>
<evidence type="ECO:0000313" key="9">
    <source>
        <dbReference type="EMBL" id="CUN95512.1"/>
    </source>
</evidence>
<dbReference type="GO" id="GO:0005886">
    <property type="term" value="C:plasma membrane"/>
    <property type="evidence" value="ECO:0007669"/>
    <property type="project" value="UniProtKB-SubCell"/>
</dbReference>
<evidence type="ECO:0000256" key="1">
    <source>
        <dbReference type="ARBA" id="ARBA00004651"/>
    </source>
</evidence>
<comment type="similarity">
    <text evidence="2 7">Belongs to the membrane-bound acyltransferase family.</text>
</comment>
<dbReference type="InterPro" id="IPR024194">
    <property type="entry name" value="Ac/AlaTfrase_AlgI/DltB"/>
</dbReference>
<dbReference type="InterPro" id="IPR004299">
    <property type="entry name" value="MBOAT_fam"/>
</dbReference>
<gene>
    <name evidence="9" type="primary">dltB_1</name>
    <name evidence="9" type="ORF">ERS852417_01303</name>
</gene>
<dbReference type="RefSeq" id="WP_055223921.1">
    <property type="nucleotide sequence ID" value="NZ_CYYW01000007.1"/>
</dbReference>
<protein>
    <submittedName>
        <fullName evidence="9">D-alanyl-lipoteichoic acid biosynthesis protein DltB</fullName>
    </submittedName>
</protein>
<accession>A0A174B3P5</accession>